<protein>
    <submittedName>
        <fullName evidence="1">Uncharacterized protein</fullName>
    </submittedName>
</protein>
<dbReference type="EMBL" id="UINC01060209">
    <property type="protein sequence ID" value="SVB84477.1"/>
    <property type="molecule type" value="Genomic_DNA"/>
</dbReference>
<organism evidence="1">
    <name type="scientific">marine metagenome</name>
    <dbReference type="NCBI Taxonomy" id="408172"/>
    <lineage>
        <taxon>unclassified sequences</taxon>
        <taxon>metagenomes</taxon>
        <taxon>ecological metagenomes</taxon>
    </lineage>
</organism>
<evidence type="ECO:0000313" key="1">
    <source>
        <dbReference type="EMBL" id="SVB84477.1"/>
    </source>
</evidence>
<accession>A0A382HC52</accession>
<dbReference type="InterPro" id="IPR046734">
    <property type="entry name" value="DUF6626"/>
</dbReference>
<dbReference type="Pfam" id="PF20331">
    <property type="entry name" value="DUF6626"/>
    <property type="match status" value="1"/>
</dbReference>
<gene>
    <name evidence="1" type="ORF">METZ01_LOCUS237331</name>
</gene>
<dbReference type="AlphaFoldDB" id="A0A382HC52"/>
<proteinExistence type="predicted"/>
<name>A0A382HC52_9ZZZZ</name>
<reference evidence="1" key="1">
    <citation type="submission" date="2018-05" db="EMBL/GenBank/DDBJ databases">
        <authorList>
            <person name="Lanie J.A."/>
            <person name="Ng W.-L."/>
            <person name="Kazmierczak K.M."/>
            <person name="Andrzejewski T.M."/>
            <person name="Davidsen T.M."/>
            <person name="Wayne K.J."/>
            <person name="Tettelin H."/>
            <person name="Glass J.I."/>
            <person name="Rusch D."/>
            <person name="Podicherti R."/>
            <person name="Tsui H.-C.T."/>
            <person name="Winkler M.E."/>
        </authorList>
    </citation>
    <scope>NUCLEOTIDE SEQUENCE</scope>
</reference>
<sequence length="132" mass="15355">MLFGKALCADKYRAMGGCFVYVVIYQLKEKRVSKVFIYEVFELLSQIRAVDSESEFSKDWLGRSECYLRTLRFKQKEPSVGTLAICASKLQHYGKRMILTEDHKHIGDKFLKLSEKCHQHINAQSEAKWLVS</sequence>